<dbReference type="PANTHER" id="PTHR37816:SF2">
    <property type="entry name" value="DNA TOPOLOGY MODULATION PROTEIN FLAR-RELATED PROTEIN"/>
    <property type="match status" value="1"/>
</dbReference>
<dbReference type="InterPro" id="IPR027417">
    <property type="entry name" value="P-loop_NTPase"/>
</dbReference>
<name>A0ABW3RWZ1_9BACL</name>
<keyword evidence="2" id="KW-1185">Reference proteome</keyword>
<protein>
    <submittedName>
        <fullName evidence="1">AAA family ATPase</fullName>
    </submittedName>
</protein>
<dbReference type="Pfam" id="PF13238">
    <property type="entry name" value="AAA_18"/>
    <property type="match status" value="1"/>
</dbReference>
<dbReference type="SUPFAM" id="SSF52540">
    <property type="entry name" value="P-loop containing nucleoside triphosphate hydrolases"/>
    <property type="match status" value="1"/>
</dbReference>
<evidence type="ECO:0000313" key="1">
    <source>
        <dbReference type="EMBL" id="MFD1176625.1"/>
    </source>
</evidence>
<comment type="caution">
    <text evidence="1">The sequence shown here is derived from an EMBL/GenBank/DDBJ whole genome shotgun (WGS) entry which is preliminary data.</text>
</comment>
<proteinExistence type="predicted"/>
<dbReference type="InterPro" id="IPR052922">
    <property type="entry name" value="Cytidylate_Kinase-2"/>
</dbReference>
<dbReference type="Gene3D" id="3.40.50.300">
    <property type="entry name" value="P-loop containing nucleotide triphosphate hydrolases"/>
    <property type="match status" value="1"/>
</dbReference>
<dbReference type="PANTHER" id="PTHR37816">
    <property type="entry name" value="YALI0E33011P"/>
    <property type="match status" value="1"/>
</dbReference>
<dbReference type="RefSeq" id="WP_379319079.1">
    <property type="nucleotide sequence ID" value="NZ_JBHTLM010000006.1"/>
</dbReference>
<dbReference type="NCBIfam" id="NF004861">
    <property type="entry name" value="PRK06217.1"/>
    <property type="match status" value="1"/>
</dbReference>
<sequence>MINRIHILGGSGSGTTTLGNELSKRLMWPHFDTDNYFWLPTENPFTQKRNVSERFDLMRNDLVSHEKWILTGSLCGWGDIFIPYFDLVIFLWIPGEIRMERLKHREKERYGKEIDVGGKRYEESIKFLDWASQYDNGGMEIRSKVSHEKWISELKCPVFRIEGDIESTVADRVDKVIEHLRQIDLEVRPNDFL</sequence>
<dbReference type="EMBL" id="JBHTLM010000006">
    <property type="protein sequence ID" value="MFD1176625.1"/>
    <property type="molecule type" value="Genomic_DNA"/>
</dbReference>
<accession>A0ABW3RWZ1</accession>
<dbReference type="Proteomes" id="UP001597262">
    <property type="component" value="Unassembled WGS sequence"/>
</dbReference>
<evidence type="ECO:0000313" key="2">
    <source>
        <dbReference type="Proteomes" id="UP001597262"/>
    </source>
</evidence>
<gene>
    <name evidence="1" type="ORF">ACFQ3W_09975</name>
</gene>
<reference evidence="2" key="1">
    <citation type="journal article" date="2019" name="Int. J. Syst. Evol. Microbiol.">
        <title>The Global Catalogue of Microorganisms (GCM) 10K type strain sequencing project: providing services to taxonomists for standard genome sequencing and annotation.</title>
        <authorList>
            <consortium name="The Broad Institute Genomics Platform"/>
            <consortium name="The Broad Institute Genome Sequencing Center for Infectious Disease"/>
            <person name="Wu L."/>
            <person name="Ma J."/>
        </authorList>
    </citation>
    <scope>NUCLEOTIDE SEQUENCE [LARGE SCALE GENOMIC DNA]</scope>
    <source>
        <strain evidence="2">CCUG 59189</strain>
    </source>
</reference>
<organism evidence="1 2">
    <name type="scientific">Paenibacillus puldeungensis</name>
    <dbReference type="NCBI Taxonomy" id="696536"/>
    <lineage>
        <taxon>Bacteria</taxon>
        <taxon>Bacillati</taxon>
        <taxon>Bacillota</taxon>
        <taxon>Bacilli</taxon>
        <taxon>Bacillales</taxon>
        <taxon>Paenibacillaceae</taxon>
        <taxon>Paenibacillus</taxon>
    </lineage>
</organism>